<name>D5XFG6_THEPJ</name>
<dbReference type="eggNOG" id="ENOG5032Y5R">
    <property type="taxonomic scope" value="Bacteria"/>
</dbReference>
<feature type="region of interest" description="Disordered" evidence="1">
    <location>
        <begin position="1"/>
        <end position="32"/>
    </location>
</feature>
<dbReference type="RefSeq" id="WP_013120402.1">
    <property type="nucleotide sequence ID" value="NC_014152.1"/>
</dbReference>
<keyword evidence="2" id="KW-0966">Cell projection</keyword>
<evidence type="ECO:0000256" key="1">
    <source>
        <dbReference type="SAM" id="MobiDB-lite"/>
    </source>
</evidence>
<dbReference type="OrthoDB" id="165650at2"/>
<dbReference type="Proteomes" id="UP000002377">
    <property type="component" value="Chromosome"/>
</dbReference>
<keyword evidence="3" id="KW-1185">Reference proteome</keyword>
<proteinExistence type="predicted"/>
<protein>
    <submittedName>
        <fullName evidence="2">Flagellar operon protein</fullName>
    </submittedName>
</protein>
<dbReference type="NCBIfam" id="TIGR02530">
    <property type="entry name" value="flg_new"/>
    <property type="match status" value="1"/>
</dbReference>
<dbReference type="KEGG" id="tjr:TherJR_1534"/>
<reference evidence="2 3" key="1">
    <citation type="submission" date="2010-05" db="EMBL/GenBank/DDBJ databases">
        <title>Complete sequence of Thermincola sp. JR.</title>
        <authorList>
            <consortium name="US DOE Joint Genome Institute"/>
            <person name="Lucas S."/>
            <person name="Copeland A."/>
            <person name="Lapidus A."/>
            <person name="Cheng J.-F."/>
            <person name="Bruce D."/>
            <person name="Goodwin L."/>
            <person name="Pitluck S."/>
            <person name="Chertkov O."/>
            <person name="Detter J.C."/>
            <person name="Han C."/>
            <person name="Tapia R."/>
            <person name="Land M."/>
            <person name="Hauser L."/>
            <person name="Kyrpides N."/>
            <person name="Mikhailova N."/>
            <person name="Hazen T.C."/>
            <person name="Woyke T."/>
        </authorList>
    </citation>
    <scope>NUCLEOTIDE SEQUENCE [LARGE SCALE GENOMIC DNA]</scope>
    <source>
        <strain evidence="2 3">JR</strain>
    </source>
</reference>
<sequence>MVDKLYFNQPILPVNPSPKKQQPDPRGRAEAQSFQNILQQQVTKEPVKFSQHALQRLSTRNIQLSPADMQKLNDAVQRAAQKGARDSLVLMNNMAFIVSVTNRTVITAVDDASMKENVFTNIDSAVIV</sequence>
<dbReference type="EMBL" id="CP002028">
    <property type="protein sequence ID" value="ADG82387.1"/>
    <property type="molecule type" value="Genomic_DNA"/>
</dbReference>
<accession>D5XFG6</accession>
<evidence type="ECO:0000313" key="3">
    <source>
        <dbReference type="Proteomes" id="UP000002377"/>
    </source>
</evidence>
<dbReference type="InterPro" id="IPR013367">
    <property type="entry name" value="Flagellar_put"/>
</dbReference>
<dbReference type="AlphaFoldDB" id="D5XFG6"/>
<dbReference type="Pfam" id="PF12611">
    <property type="entry name" value="Flagellar_put"/>
    <property type="match status" value="1"/>
</dbReference>
<keyword evidence="2" id="KW-0969">Cilium</keyword>
<evidence type="ECO:0000313" key="2">
    <source>
        <dbReference type="EMBL" id="ADG82387.1"/>
    </source>
</evidence>
<organism evidence="2 3">
    <name type="scientific">Thermincola potens (strain JR)</name>
    <dbReference type="NCBI Taxonomy" id="635013"/>
    <lineage>
        <taxon>Bacteria</taxon>
        <taxon>Bacillati</taxon>
        <taxon>Bacillota</taxon>
        <taxon>Clostridia</taxon>
        <taxon>Eubacteriales</taxon>
        <taxon>Thermincolaceae</taxon>
        <taxon>Thermincola</taxon>
    </lineage>
</organism>
<dbReference type="STRING" id="635013.TherJR_1534"/>
<keyword evidence="2" id="KW-0282">Flagellum</keyword>
<dbReference type="HOGENOM" id="CLU_145226_0_0_9"/>
<gene>
    <name evidence="2" type="ordered locus">TherJR_1534</name>
</gene>